<comment type="caution">
    <text evidence="1">The sequence shown here is derived from an EMBL/GenBank/DDBJ whole genome shotgun (WGS) entry which is preliminary data.</text>
</comment>
<dbReference type="Gene3D" id="2.60.40.2410">
    <property type="entry name" value="Uncharacterised protein PF12988, DUF3872"/>
    <property type="match status" value="13"/>
</dbReference>
<protein>
    <submittedName>
        <fullName evidence="1">Uncharacterized protein</fullName>
    </submittedName>
</protein>
<dbReference type="Proteomes" id="UP001139366">
    <property type="component" value="Unassembled WGS sequence"/>
</dbReference>
<organism evidence="1 2">
    <name type="scientific">Flavobacterium potami</name>
    <dbReference type="NCBI Taxonomy" id="2872310"/>
    <lineage>
        <taxon>Bacteria</taxon>
        <taxon>Pseudomonadati</taxon>
        <taxon>Bacteroidota</taxon>
        <taxon>Flavobacteriia</taxon>
        <taxon>Flavobacteriales</taxon>
        <taxon>Flavobacteriaceae</taxon>
        <taxon>Flavobacterium</taxon>
    </lineage>
</organism>
<evidence type="ECO:0000313" key="2">
    <source>
        <dbReference type="Proteomes" id="UP001139366"/>
    </source>
</evidence>
<accession>A0A9X1KSB5</accession>
<reference evidence="1 2" key="1">
    <citation type="journal article" date="2023" name="Antonie Van Leeuwenhoek">
        <title>Flavobacterium potami sp. nov., a multi-metal resistance genes harbouring bacterium isolated from shallow river silt.</title>
        <authorList>
            <person name="Li S."/>
            <person name="Mao S."/>
            <person name="Mu W."/>
            <person name="Guo B."/>
            <person name="Li C."/>
            <person name="Zhu Q."/>
            <person name="Hou X."/>
            <person name="Zhao Y."/>
            <person name="Wei S."/>
            <person name="Liu H."/>
            <person name="Liu A."/>
        </authorList>
    </citation>
    <scope>NUCLEOTIDE SEQUENCE [LARGE SCALE GENOMIC DNA]</scope>
    <source>
        <strain evidence="1 2">17A</strain>
    </source>
</reference>
<dbReference type="RefSeq" id="WP_223711564.1">
    <property type="nucleotide sequence ID" value="NZ_JAINUY010000012.1"/>
</dbReference>
<gene>
    <name evidence="1" type="ORF">K6T82_23980</name>
</gene>
<feature type="non-terminal residue" evidence="1">
    <location>
        <position position="1"/>
    </location>
</feature>
<proteinExistence type="predicted"/>
<dbReference type="EMBL" id="JAINUY010000012">
    <property type="protein sequence ID" value="MBZ4037838.1"/>
    <property type="molecule type" value="Genomic_DNA"/>
</dbReference>
<name>A0A9X1KSB5_9FLAO</name>
<sequence length="1512" mass="161188">THSTVLNFDVKGIAYTFTGAPQDNSIFVTASTNLNFDISETAPSGTNYEMKYAFTEGNGQIKNGANTVLANQWESVSTGSFNRTFVGTAVGTIKVLFTVRNKTTLVEKTQAVTVVVTASDFTFNATGTANNQITKTPVNVNFNVNQIGGGADTYGMTYTTSGTGTFVYNGTTYTAGEVIPVTKGSSNGQYIGTTGGAHDIVFTVTNQDAKTKSATVKLTYINNDFTLSSSGDGSLNVNASKAFNLFLSQQTADNTISYEVKYTIGAGSVGNGTITKSGTPITLGTFQPITKGTSEFVFNGTAEGAVIINAEVKDSNGISHTTVLNFNVKGISYTFSGASQDNSMFVTGSTNINFDISETAPSGTNYEMKYEFTEGNGQIKNGANLSLANQWESVSTGSFNRSFVGTAVGTVKVLFTVRNKTSLVEKTQLITIVVNPSDYTFTATGTNNNQITRTPVNINFNVNQTGGGNDTYNMTFTTSGTGTFVYNGTTYTPGEVIPVTKGSFNGQYIGTTGGAHDIIFTVTNQDAKSKNSTVKLNYTINDFTLSSSGDGTLNINAAKTFNLFLSQQTTDNSISYEVKYTIGSGSVGNGTITKGGIAVPYGTFQTISKGTSEFVFNGTAEGNVIIIAEVKDSNGITHSTNLNFNVRAISYNFTGASQANTINLGANTPLTFDITETATSGTDYEIKYELQQGNAEIRNGARPMTVNQWEGVNVGSFNRTFVGTTAGTIKVLFTVRNKVTLVEKTQVIQVVVSPSDYTFTATGTSNNEITKTPVNVNFNVNQIGGGADSYTMTFTTSGTGTFEYDNVTYTAGQVIPFHVGSSNGKYVGTTGGAHDIMFTVVNQDAKTKNATVKLTYVNNDFALSTSGDGSLNISESKDFNVFLSQNSPDNSIGYQVKYTIASGSVGNGTISQGGTAVPFGTYQAISKGTSNLVFNGTAAGKVNVVVEVKDSNGIVHTSQLTFEVKAISYTFSGATQYSSIYVNGSNPITFDITETAPSGTDYEIKYALAQGDAEIKNGALTMTANQWQSVNVGSFNRTFVGTTVGTVKVLFTVRNKTTLVEKTETITVVVNPSEFTFNANRANNDQVVNTSVNVNFNLTQTGGSSDTYNMTFTTSSTGTFTYNGVEYTAGQVIPFVEGASTGSYKGTKAGKHDLEFTVTNQINSSKKSVVSVTFINNDFTLSTTGDGSLFVNQTKDLSVFLSQLIPDNSISYEVKYSFDSGTVGNGTITNGGNPVSLGSYQPIGLNSTPIVFKATTFGRVYLLVEVKNSNGLMKSSTIMLDVKNADFLFSGGAQSNITTVGTALPLSLELSEVVPSGTDYEIMYNFVQGTGTLRSGGTNLTALTYYPVAVGNFSRDLVPTSQGNIVVVLTVRNKVTLQTKTLTINIESYQKPVLTNIRTAMRTGGAYNCGGGSCDRDYDYMLSFSSQLNSGATIADIKLTVADSNHSNTLRTYVITNFVHNFSGYIQIKHQGWELSEYWEHNNKPYTLVVTDSNGYSNTYTGNWTNSESDFQ</sequence>
<keyword evidence="2" id="KW-1185">Reference proteome</keyword>
<dbReference type="InterPro" id="IPR038707">
    <property type="entry name" value="TraQ_sf"/>
</dbReference>
<evidence type="ECO:0000313" key="1">
    <source>
        <dbReference type="EMBL" id="MBZ4037838.1"/>
    </source>
</evidence>